<dbReference type="Gene3D" id="3.30.310.50">
    <property type="entry name" value="Alpha-D-phosphohexomutase, C-terminal domain"/>
    <property type="match status" value="1"/>
</dbReference>
<proteinExistence type="predicted"/>
<dbReference type="EMBL" id="WHSC02000002">
    <property type="protein sequence ID" value="MDO6120793.1"/>
    <property type="molecule type" value="Genomic_DNA"/>
</dbReference>
<gene>
    <name evidence="1" type="ORF">GB928_006305</name>
</gene>
<dbReference type="InterPro" id="IPR014543">
    <property type="entry name" value="UCP028291"/>
</dbReference>
<evidence type="ECO:0000313" key="2">
    <source>
        <dbReference type="Proteomes" id="UP001177080"/>
    </source>
</evidence>
<dbReference type="Pfam" id="PF09981">
    <property type="entry name" value="DUF2218"/>
    <property type="match status" value="1"/>
</dbReference>
<keyword evidence="2" id="KW-1185">Reference proteome</keyword>
<organism evidence="1 2">
    <name type="scientific">Shinella curvata</name>
    <dbReference type="NCBI Taxonomy" id="1817964"/>
    <lineage>
        <taxon>Bacteria</taxon>
        <taxon>Pseudomonadati</taxon>
        <taxon>Pseudomonadota</taxon>
        <taxon>Alphaproteobacteria</taxon>
        <taxon>Hyphomicrobiales</taxon>
        <taxon>Rhizobiaceae</taxon>
        <taxon>Shinella</taxon>
    </lineage>
</organism>
<evidence type="ECO:0000313" key="1">
    <source>
        <dbReference type="EMBL" id="MDO6120793.1"/>
    </source>
</evidence>
<accession>A0ABT8XAN2</accession>
<protein>
    <submittedName>
        <fullName evidence="1">DUF2218 domain-containing protein</fullName>
    </submittedName>
</protein>
<dbReference type="RefSeq" id="WP_244761767.1">
    <property type="nucleotide sequence ID" value="NZ_JALJCJ010000004.1"/>
</dbReference>
<reference evidence="1" key="1">
    <citation type="submission" date="2022-04" db="EMBL/GenBank/DDBJ databases">
        <title>Shinella lacus sp. nov., a novel member of the genus Shinella from water.</title>
        <authorList>
            <person name="Deng Y."/>
        </authorList>
    </citation>
    <scope>NUCLEOTIDE SEQUENCE</scope>
    <source>
        <strain evidence="1">JCM 31239</strain>
    </source>
</reference>
<dbReference type="Proteomes" id="UP001177080">
    <property type="component" value="Unassembled WGS sequence"/>
</dbReference>
<name>A0ABT8XAN2_9HYPH</name>
<comment type="caution">
    <text evidence="1">The sequence shown here is derived from an EMBL/GenBank/DDBJ whole genome shotgun (WGS) entry which is preliminary data.</text>
</comment>
<dbReference type="PIRSF" id="PIRSF028291">
    <property type="entry name" value="UCP028291"/>
    <property type="match status" value="1"/>
</dbReference>
<sequence>MEATTRFETENSARYLQQLCKHFAHKVDVTLGETSGECRFSCGTSVLTIVENGLDIHVSAADEDGLRDTKAVIEDHLLRFAFREAPPPFSWRPVT</sequence>